<evidence type="ECO:0000256" key="1">
    <source>
        <dbReference type="ARBA" id="ARBA00004141"/>
    </source>
</evidence>
<sequence length="1153" mass="126588">MLYSVGSLVAIATGCGMPLMSIIVGGLSQAIVNAQTLYEIEHCESYCLKYIYLGCGMFVAVLSYLVASENMNDRLRRQFFKAVLRQDVKWYDKNQSGTLTTKMFDNLERIKEGTGDKIALLIQCTSQFFSGFIVAFSYDWKLTLIMMSLSPFMIICGAFLAKLMASATAKEVANYASAGAIAEEVLTSARTVVSFNAQQYECDRYDKALGRSMKDGILKSFFIGIGVGTTFMIIFGSYALAFWVGTNYVHDGTLDAGTVLTVFFSVLMGSMALGNAGSQFAVLGVALGAGGTMIELIDREPEIDAFDESGEKPSKMTGKIDVQLIKFAGCGKSTTVGLLHKRIYIILHLDGYDIKNLNIGYLRDMIGVVSQEPVLFNTTIEDNIAMGTSQVTVAELKAACQKANAATFIETLPEKYKTLVGDRGTQLSGGQKQRIAIARALARNPKILLLDEATSALDAESESIVQEALEKAAEGRTTIVIAHRLSTIKNADKIIVIKEGNIVEVGKHNELIAQKGFYHELVNAQVFADVEEGKVEKRSRLSSATSEKNDPLLNLSKPSDAKNTGPPTEADVKRERERLKKEMEEEGGVESNLFAIMKYAKPEWMYILLGLIGSLVKGCVFPAFSLFFTEILDVFSIEDKEKMLEKGHFWALMFLVLGGVQFFSMFSQVVSSERLCLRLRSMLFRNVMSMHMGYFDMPKHSSGKISTRLATDTPNVKTAIDFRLGNILSAACSVVCGLAIAFFYSWELALLVIAIFPLAGVGQALQLRYIQGRHNKDSKDLENSGKVALEAIENIRTVHALNLHNRFASQFCHYLDGPHQTSCCAYRFGLFISFNYRVIFAIAMSAGSVGFASAYFPEYAKAKLAAGIIFKMLDEKSEIDNFSEDGGKPGISGKVEFNSLKFAYPERPTVQILKGLTLEADVGQTLAIVGPSGCGKSTVVSLLERFYDPSEGAVVVDENNIREVNVKHLRRHMALVSQEPVLFDCSIKENIVYGLPADSVTEKQIFEAAKEANIHSFITDLPLGYDTRVGEKGTQLSGGQKQRIAIARALIRNPKILLLDEATSALDTESEAIVQDALDRAGQGRTCIIIAHRLSTIVNAHCIAMVKNGAVLEKGTHAELMQKRGAYYQLTQKQNLKTDDDKTSNCEVGTVFC</sequence>
<dbReference type="WBParaSite" id="EVEC_0000914401-mRNA-1">
    <property type="protein sequence ID" value="EVEC_0000914401-mRNA-1"/>
    <property type="gene ID" value="EVEC_0000914401"/>
</dbReference>
<gene>
    <name evidence="13" type="ORF">EVEC_LOCUS8585</name>
</gene>
<feature type="transmembrane region" description="Helical" evidence="10">
    <location>
        <begin position="256"/>
        <end position="274"/>
    </location>
</feature>
<dbReference type="STRING" id="51028.A0A0N4VEM7"/>
<dbReference type="SUPFAM" id="SSF90123">
    <property type="entry name" value="ABC transporter transmembrane region"/>
    <property type="match status" value="2"/>
</dbReference>
<feature type="transmembrane region" description="Helical" evidence="10">
    <location>
        <begin position="724"/>
        <end position="744"/>
    </location>
</feature>
<dbReference type="SUPFAM" id="SSF52540">
    <property type="entry name" value="P-loop containing nucleoside triphosphate hydrolases"/>
    <property type="match status" value="2"/>
</dbReference>
<reference evidence="13 14" key="2">
    <citation type="submission" date="2018-10" db="EMBL/GenBank/DDBJ databases">
        <authorList>
            <consortium name="Pathogen Informatics"/>
        </authorList>
    </citation>
    <scope>NUCLEOTIDE SEQUENCE [LARGE SCALE GENOMIC DNA]</scope>
</reference>
<keyword evidence="8 10" id="KW-0472">Membrane</keyword>
<dbReference type="CDD" id="cd18578">
    <property type="entry name" value="ABC_6TM_Pgp_ABCB1_D2_like"/>
    <property type="match status" value="1"/>
</dbReference>
<name>A0A0N4VEM7_ENTVE</name>
<reference evidence="15" key="1">
    <citation type="submission" date="2017-02" db="UniProtKB">
        <authorList>
            <consortium name="WormBaseParasite"/>
        </authorList>
    </citation>
    <scope>IDENTIFICATION</scope>
</reference>
<dbReference type="InterPro" id="IPR039421">
    <property type="entry name" value="Type_1_exporter"/>
</dbReference>
<dbReference type="PANTHER" id="PTHR43394">
    <property type="entry name" value="ATP-DEPENDENT PERMEASE MDL1, MITOCHONDRIAL"/>
    <property type="match status" value="1"/>
</dbReference>
<evidence type="ECO:0000259" key="11">
    <source>
        <dbReference type="PROSITE" id="PS50893"/>
    </source>
</evidence>
<dbReference type="EMBL" id="UXUI01009497">
    <property type="protein sequence ID" value="VDD93834.1"/>
    <property type="molecule type" value="Genomic_DNA"/>
</dbReference>
<evidence type="ECO:0000313" key="15">
    <source>
        <dbReference type="WBParaSite" id="EVEC_0000914401-mRNA-1"/>
    </source>
</evidence>
<dbReference type="PROSITE" id="PS50929">
    <property type="entry name" value="ABC_TM1F"/>
    <property type="match status" value="2"/>
</dbReference>
<evidence type="ECO:0000256" key="7">
    <source>
        <dbReference type="ARBA" id="ARBA00022989"/>
    </source>
</evidence>
<feature type="domain" description="ABC transmembrane type-1" evidence="12">
    <location>
        <begin position="5"/>
        <end position="283"/>
    </location>
</feature>
<evidence type="ECO:0000256" key="6">
    <source>
        <dbReference type="ARBA" id="ARBA00022840"/>
    </source>
</evidence>
<evidence type="ECO:0000256" key="10">
    <source>
        <dbReference type="SAM" id="Phobius"/>
    </source>
</evidence>
<feature type="transmembrane region" description="Helical" evidence="10">
    <location>
        <begin position="144"/>
        <end position="161"/>
    </location>
</feature>
<comment type="subcellular location">
    <subcellularLocation>
        <location evidence="1">Membrane</location>
        <topology evidence="1">Multi-pass membrane protein</topology>
    </subcellularLocation>
</comment>
<feature type="transmembrane region" description="Helical" evidence="10">
    <location>
        <begin position="604"/>
        <end position="628"/>
    </location>
</feature>
<dbReference type="InterPro" id="IPR027417">
    <property type="entry name" value="P-loop_NTPase"/>
</dbReference>
<dbReference type="Pfam" id="PF00005">
    <property type="entry name" value="ABC_tran"/>
    <property type="match status" value="2"/>
</dbReference>
<evidence type="ECO:0000313" key="14">
    <source>
        <dbReference type="Proteomes" id="UP000274131"/>
    </source>
</evidence>
<evidence type="ECO:0000259" key="12">
    <source>
        <dbReference type="PROSITE" id="PS50929"/>
    </source>
</evidence>
<dbReference type="AlphaFoldDB" id="A0A0N4VEM7"/>
<dbReference type="Proteomes" id="UP000274131">
    <property type="component" value="Unassembled WGS sequence"/>
</dbReference>
<dbReference type="GO" id="GO:0005743">
    <property type="term" value="C:mitochondrial inner membrane"/>
    <property type="evidence" value="ECO:0007669"/>
    <property type="project" value="TreeGrafter"/>
</dbReference>
<comment type="similarity">
    <text evidence="2">Belongs to the ABC transporter superfamily. ABCB family. Multidrug resistance exporter (TC 3.A.1.201) subfamily.</text>
</comment>
<keyword evidence="6" id="KW-0067">ATP-binding</keyword>
<dbReference type="GO" id="GO:0016887">
    <property type="term" value="F:ATP hydrolysis activity"/>
    <property type="evidence" value="ECO:0007669"/>
    <property type="project" value="InterPro"/>
</dbReference>
<keyword evidence="4 10" id="KW-0812">Transmembrane</keyword>
<dbReference type="Pfam" id="PF00664">
    <property type="entry name" value="ABC_membrane"/>
    <property type="match status" value="2"/>
</dbReference>
<dbReference type="GO" id="GO:0015421">
    <property type="term" value="F:ABC-type oligopeptide transporter activity"/>
    <property type="evidence" value="ECO:0007669"/>
    <property type="project" value="TreeGrafter"/>
</dbReference>
<keyword evidence="5" id="KW-0547">Nucleotide-binding</keyword>
<dbReference type="PROSITE" id="PS00211">
    <property type="entry name" value="ABC_TRANSPORTER_1"/>
    <property type="match status" value="2"/>
</dbReference>
<keyword evidence="14" id="KW-1185">Reference proteome</keyword>
<dbReference type="GO" id="GO:0090374">
    <property type="term" value="P:oligopeptide export from mitochondrion"/>
    <property type="evidence" value="ECO:0007669"/>
    <property type="project" value="TreeGrafter"/>
</dbReference>
<dbReference type="FunFam" id="3.40.50.300:FF:000967">
    <property type="entry name" value="ABC multidrug transporter mdr4"/>
    <property type="match status" value="1"/>
</dbReference>
<dbReference type="InterPro" id="IPR003439">
    <property type="entry name" value="ABC_transporter-like_ATP-bd"/>
</dbReference>
<dbReference type="OrthoDB" id="6500128at2759"/>
<dbReference type="FunFam" id="3.40.50.300:FF:002283">
    <property type="entry name" value="p-GlycoProtein related"/>
    <property type="match status" value="1"/>
</dbReference>
<dbReference type="PANTHER" id="PTHR43394:SF27">
    <property type="entry name" value="ATP-DEPENDENT TRANSLOCASE ABCB1-LIKE"/>
    <property type="match status" value="1"/>
</dbReference>
<evidence type="ECO:0000256" key="8">
    <source>
        <dbReference type="ARBA" id="ARBA00023136"/>
    </source>
</evidence>
<evidence type="ECO:0000256" key="5">
    <source>
        <dbReference type="ARBA" id="ARBA00022741"/>
    </source>
</evidence>
<dbReference type="GO" id="GO:0005524">
    <property type="term" value="F:ATP binding"/>
    <property type="evidence" value="ECO:0007669"/>
    <property type="project" value="UniProtKB-KW"/>
</dbReference>
<feature type="transmembrane region" description="Helical" evidence="10">
    <location>
        <begin position="648"/>
        <end position="670"/>
    </location>
</feature>
<dbReference type="Gene3D" id="3.40.50.300">
    <property type="entry name" value="P-loop containing nucleotide triphosphate hydrolases"/>
    <property type="match status" value="2"/>
</dbReference>
<feature type="compositionally biased region" description="Basic and acidic residues" evidence="9">
    <location>
        <begin position="570"/>
        <end position="579"/>
    </location>
</feature>
<feature type="domain" description="ABC transporter" evidence="11">
    <location>
        <begin position="895"/>
        <end position="1133"/>
    </location>
</feature>
<evidence type="ECO:0000256" key="2">
    <source>
        <dbReference type="ARBA" id="ARBA00007577"/>
    </source>
</evidence>
<dbReference type="Gene3D" id="1.20.1560.10">
    <property type="entry name" value="ABC transporter type 1, transmembrane domain"/>
    <property type="match status" value="2"/>
</dbReference>
<evidence type="ECO:0000256" key="3">
    <source>
        <dbReference type="ARBA" id="ARBA00022448"/>
    </source>
</evidence>
<keyword evidence="3" id="KW-0813">Transport</keyword>
<evidence type="ECO:0000313" key="13">
    <source>
        <dbReference type="EMBL" id="VDD93834.1"/>
    </source>
</evidence>
<evidence type="ECO:0000256" key="4">
    <source>
        <dbReference type="ARBA" id="ARBA00022692"/>
    </source>
</evidence>
<feature type="transmembrane region" description="Helical" evidence="10">
    <location>
        <begin position="836"/>
        <end position="856"/>
    </location>
</feature>
<feature type="transmembrane region" description="Helical" evidence="10">
    <location>
        <begin position="750"/>
        <end position="770"/>
    </location>
</feature>
<dbReference type="InterPro" id="IPR003593">
    <property type="entry name" value="AAA+_ATPase"/>
</dbReference>
<feature type="domain" description="ABC transporter" evidence="11">
    <location>
        <begin position="294"/>
        <end position="524"/>
    </location>
</feature>
<proteinExistence type="inferred from homology"/>
<organism evidence="15">
    <name type="scientific">Enterobius vermicularis</name>
    <name type="common">Human pinworm</name>
    <dbReference type="NCBI Taxonomy" id="51028"/>
    <lineage>
        <taxon>Eukaryota</taxon>
        <taxon>Metazoa</taxon>
        <taxon>Ecdysozoa</taxon>
        <taxon>Nematoda</taxon>
        <taxon>Chromadorea</taxon>
        <taxon>Rhabditida</taxon>
        <taxon>Spirurina</taxon>
        <taxon>Oxyuridomorpha</taxon>
        <taxon>Oxyuroidea</taxon>
        <taxon>Oxyuridae</taxon>
        <taxon>Enterobius</taxon>
    </lineage>
</organism>
<feature type="transmembrane region" description="Helical" evidence="10">
    <location>
        <begin position="50"/>
        <end position="67"/>
    </location>
</feature>
<keyword evidence="7 10" id="KW-1133">Transmembrane helix</keyword>
<dbReference type="InterPro" id="IPR017871">
    <property type="entry name" value="ABC_transporter-like_CS"/>
</dbReference>
<dbReference type="CDD" id="cd18577">
    <property type="entry name" value="ABC_6TM_Pgp_ABCB1_D1_like"/>
    <property type="match status" value="1"/>
</dbReference>
<feature type="domain" description="ABC transmembrane type-1" evidence="12">
    <location>
        <begin position="608"/>
        <end position="816"/>
    </location>
</feature>
<dbReference type="InterPro" id="IPR036640">
    <property type="entry name" value="ABC1_TM_sf"/>
</dbReference>
<dbReference type="InterPro" id="IPR011527">
    <property type="entry name" value="ABC1_TM_dom"/>
</dbReference>
<feature type="region of interest" description="Disordered" evidence="9">
    <location>
        <begin position="538"/>
        <end position="579"/>
    </location>
</feature>
<feature type="transmembrane region" description="Helical" evidence="10">
    <location>
        <begin position="221"/>
        <end position="244"/>
    </location>
</feature>
<accession>A0A0N4VEM7</accession>
<dbReference type="CDD" id="cd03249">
    <property type="entry name" value="ABC_MTABC3_MDL1_MDL2"/>
    <property type="match status" value="1"/>
</dbReference>
<dbReference type="SMART" id="SM00382">
    <property type="entry name" value="AAA"/>
    <property type="match status" value="2"/>
</dbReference>
<evidence type="ECO:0000256" key="9">
    <source>
        <dbReference type="SAM" id="MobiDB-lite"/>
    </source>
</evidence>
<protein>
    <submittedName>
        <fullName evidence="15">Multidrug resistance protein 1</fullName>
    </submittedName>
</protein>
<dbReference type="PROSITE" id="PS50893">
    <property type="entry name" value="ABC_TRANSPORTER_2"/>
    <property type="match status" value="2"/>
</dbReference>